<accession>A0A0B5DUR3</accession>
<evidence type="ECO:0000313" key="4">
    <source>
        <dbReference type="Proteomes" id="UP000031526"/>
    </source>
</evidence>
<dbReference type="Proteomes" id="UP000325763">
    <property type="component" value="Chromosome"/>
</dbReference>
<dbReference type="KEGG" id="snq:CP978_34235"/>
<dbReference type="Proteomes" id="UP000031526">
    <property type="component" value="Chromosome"/>
</dbReference>
<evidence type="ECO:0000313" key="5">
    <source>
        <dbReference type="Proteomes" id="UP000325763"/>
    </source>
</evidence>
<dbReference type="EMBL" id="CP009313">
    <property type="protein sequence ID" value="AJE44441.1"/>
    <property type="molecule type" value="Genomic_DNA"/>
</dbReference>
<evidence type="ECO:0000313" key="3">
    <source>
        <dbReference type="EMBL" id="QEV42925.1"/>
    </source>
</evidence>
<dbReference type="RefSeq" id="WP_043447623.1">
    <property type="nucleotide sequence ID" value="NZ_CP009313.1"/>
</dbReference>
<proteinExistence type="predicted"/>
<protein>
    <submittedName>
        <fullName evidence="2">Uncharacterized protein</fullName>
    </submittedName>
</protein>
<organism evidence="2 4">
    <name type="scientific">Streptomyces nodosus</name>
    <dbReference type="NCBI Taxonomy" id="40318"/>
    <lineage>
        <taxon>Bacteria</taxon>
        <taxon>Bacillati</taxon>
        <taxon>Actinomycetota</taxon>
        <taxon>Actinomycetes</taxon>
        <taxon>Kitasatosporales</taxon>
        <taxon>Streptomycetaceae</taxon>
        <taxon>Streptomyces</taxon>
    </lineage>
</organism>
<reference evidence="4" key="1">
    <citation type="submission" date="2014-09" db="EMBL/GenBank/DDBJ databases">
        <title>Sequence of the Streptomyces nodosus genome.</title>
        <authorList>
            <person name="Sweeney P."/>
            <person name="Stephens N."/>
            <person name="Murphy C."/>
            <person name="Caffrey P."/>
        </authorList>
    </citation>
    <scope>NUCLEOTIDE SEQUENCE [LARGE SCALE GENOMIC DNA]</scope>
    <source>
        <strain evidence="4">ATCC 14899</strain>
    </source>
</reference>
<dbReference type="HOGENOM" id="CLU_154658_0_0_11"/>
<sequence>MIALTAAATVAAGLFLAPAPTAAAAATSCYGSAKAINGTDDNGHWPPGGSAKTTSNCNDINVKITRTIDVQTCFAPSSGGYYCNGWHTVYANTWGLAATDVKDGTTFWLLFTSTDVHGLAAY</sequence>
<evidence type="ECO:0000256" key="1">
    <source>
        <dbReference type="SAM" id="SignalP"/>
    </source>
</evidence>
<gene>
    <name evidence="3" type="ORF">CP978_34235</name>
    <name evidence="2" type="ORF">SNOD_33995</name>
</gene>
<dbReference type="EMBL" id="CP023747">
    <property type="protein sequence ID" value="QEV42925.1"/>
    <property type="molecule type" value="Genomic_DNA"/>
</dbReference>
<feature type="signal peptide" evidence="1">
    <location>
        <begin position="1"/>
        <end position="25"/>
    </location>
</feature>
<name>A0A0B5DUR3_9ACTN</name>
<reference evidence="3 5" key="3">
    <citation type="submission" date="2017-09" db="EMBL/GenBank/DDBJ databases">
        <title>Streptomyces genome completion.</title>
        <authorList>
            <person name="Lee N."/>
            <person name="Cho B.-K."/>
        </authorList>
    </citation>
    <scope>NUCLEOTIDE SEQUENCE [LARGE SCALE GENOMIC DNA]</scope>
    <source>
        <strain evidence="3 5">ATCC 14899</strain>
    </source>
</reference>
<reference evidence="2 4" key="2">
    <citation type="journal article" date="2016" name="Appl. Microbiol. Biotechnol.">
        <title>Exploiting the genome sequence of Streptomyces nodosus for enhanced antibiotic production.</title>
        <authorList>
            <person name="Sweeney P."/>
            <person name="Murphy C.D."/>
            <person name="Caffrey P."/>
        </authorList>
    </citation>
    <scope>NUCLEOTIDE SEQUENCE [LARGE SCALE GENOMIC DNA]</scope>
    <source>
        <strain evidence="2 4">ATCC 14899</strain>
    </source>
</reference>
<dbReference type="AlphaFoldDB" id="A0A0B5DUR3"/>
<keyword evidence="4" id="KW-1185">Reference proteome</keyword>
<keyword evidence="1" id="KW-0732">Signal</keyword>
<dbReference type="OrthoDB" id="4315969at2"/>
<feature type="chain" id="PRO_5041521776" evidence="1">
    <location>
        <begin position="26"/>
        <end position="122"/>
    </location>
</feature>
<evidence type="ECO:0000313" key="2">
    <source>
        <dbReference type="EMBL" id="AJE44441.1"/>
    </source>
</evidence>